<evidence type="ECO:0000313" key="2">
    <source>
        <dbReference type="Proteomes" id="UP000255317"/>
    </source>
</evidence>
<dbReference type="EMBL" id="QRAO01000003">
    <property type="protein sequence ID" value="RDK85310.1"/>
    <property type="molecule type" value="Genomic_DNA"/>
</dbReference>
<reference evidence="1 2" key="1">
    <citation type="submission" date="2018-07" db="EMBL/GenBank/DDBJ databases">
        <title>Genomic Encyclopedia of Type Strains, Phase IV (KMG-IV): sequencing the most valuable type-strain genomes for metagenomic binning, comparative biology and taxonomic classification.</title>
        <authorList>
            <person name="Goeker M."/>
        </authorList>
    </citation>
    <scope>NUCLEOTIDE SEQUENCE [LARGE SCALE GENOMIC DNA]</scope>
    <source>
        <strain evidence="1 2">DSM 101478</strain>
    </source>
</reference>
<dbReference type="AlphaFoldDB" id="A0A370QBD1"/>
<sequence length="250" mass="28895">MTGLSFLATSQGQGEALYFSEKKFRSQYTPEEILLEIKKEIENETALKNCKEVSVVYANTSYTLVPNSLFDEKRLSEYLKFNAKILSGDYLAYDTLTSQELNIVYIPLVNVNNYLYETFGSFQYYHAATLLLQHIFEKEATRFATRAYIQMFHDHFDLVILKEGALVLCNSYPFKTPEDLAYYVLFALEQLQLMPDSIETKMLGEIEEDDANFAILYTYIRNIEILSTENSVSIKEAKPHQHVLLKTAFL</sequence>
<accession>A0A370QBD1</accession>
<dbReference type="Gene3D" id="3.30.420.250">
    <property type="match status" value="1"/>
</dbReference>
<comment type="caution">
    <text evidence="1">The sequence shown here is derived from an EMBL/GenBank/DDBJ whole genome shotgun (WGS) entry which is preliminary data.</text>
</comment>
<keyword evidence="2" id="KW-1185">Reference proteome</keyword>
<dbReference type="Gene3D" id="3.30.420.260">
    <property type="match status" value="1"/>
</dbReference>
<proteinExistence type="predicted"/>
<dbReference type="RefSeq" id="WP_245946264.1">
    <property type="nucleotide sequence ID" value="NZ_QRAO01000003.1"/>
</dbReference>
<evidence type="ECO:0000313" key="1">
    <source>
        <dbReference type="EMBL" id="RDK85310.1"/>
    </source>
</evidence>
<gene>
    <name evidence="1" type="ORF">C8D94_103133</name>
</gene>
<protein>
    <submittedName>
        <fullName evidence="1">Uncharacterized protein DUF3822</fullName>
    </submittedName>
</protein>
<organism evidence="1 2">
    <name type="scientific">Marinirhabdus gelatinilytica</name>
    <dbReference type="NCBI Taxonomy" id="1703343"/>
    <lineage>
        <taxon>Bacteria</taxon>
        <taxon>Pseudomonadati</taxon>
        <taxon>Bacteroidota</taxon>
        <taxon>Flavobacteriia</taxon>
        <taxon>Flavobacteriales</taxon>
        <taxon>Flavobacteriaceae</taxon>
    </lineage>
</organism>
<dbReference type="InterPro" id="IPR024213">
    <property type="entry name" value="DUF3822"/>
</dbReference>
<name>A0A370QBD1_9FLAO</name>
<dbReference type="Proteomes" id="UP000255317">
    <property type="component" value="Unassembled WGS sequence"/>
</dbReference>
<dbReference type="Pfam" id="PF12864">
    <property type="entry name" value="DUF3822"/>
    <property type="match status" value="1"/>
</dbReference>
<dbReference type="CDD" id="cd24013">
    <property type="entry name" value="ASKHA_ATPase_BT3980-like"/>
    <property type="match status" value="1"/>
</dbReference>